<keyword evidence="5 9" id="KW-1133">Transmembrane helix</keyword>
<evidence type="ECO:0000256" key="5">
    <source>
        <dbReference type="ARBA" id="ARBA00022989"/>
    </source>
</evidence>
<dbReference type="InterPro" id="IPR009038">
    <property type="entry name" value="GOLD_dom"/>
</dbReference>
<proteinExistence type="inferred from homology"/>
<dbReference type="GO" id="GO:0016020">
    <property type="term" value="C:membrane"/>
    <property type="evidence" value="ECO:0007669"/>
    <property type="project" value="UniProtKB-SubCell"/>
</dbReference>
<evidence type="ECO:0000256" key="3">
    <source>
        <dbReference type="ARBA" id="ARBA00022692"/>
    </source>
</evidence>
<dbReference type="AlphaFoldDB" id="A0A2S4VMB3"/>
<evidence type="ECO:0000313" key="11">
    <source>
        <dbReference type="EMBL" id="POW10666.1"/>
    </source>
</evidence>
<dbReference type="PROSITE" id="PS50866">
    <property type="entry name" value="GOLD"/>
    <property type="match status" value="1"/>
</dbReference>
<comment type="caution">
    <text evidence="11">The sequence shown here is derived from an EMBL/GenBank/DDBJ whole genome shotgun (WGS) entry which is preliminary data.</text>
</comment>
<keyword evidence="3 7" id="KW-0812">Transmembrane</keyword>
<evidence type="ECO:0000256" key="2">
    <source>
        <dbReference type="ARBA" id="ARBA00007104"/>
    </source>
</evidence>
<protein>
    <recommendedName>
        <fullName evidence="10">GOLD domain-containing protein</fullName>
    </recommendedName>
</protein>
<comment type="subcellular location">
    <subcellularLocation>
        <location evidence="1 7">Membrane</location>
        <topology evidence="1 7">Single-pass type I membrane protein</topology>
    </subcellularLocation>
</comment>
<dbReference type="InterPro" id="IPR015720">
    <property type="entry name" value="Emp24-like"/>
</dbReference>
<evidence type="ECO:0000313" key="12">
    <source>
        <dbReference type="Proteomes" id="UP000239156"/>
    </source>
</evidence>
<feature type="transmembrane region" description="Helical" evidence="9">
    <location>
        <begin position="195"/>
        <end position="214"/>
    </location>
</feature>
<evidence type="ECO:0000256" key="6">
    <source>
        <dbReference type="ARBA" id="ARBA00023136"/>
    </source>
</evidence>
<sequence>RTRDEIRKTRMFWTRTTKLIVVPIYLILISNGLINSLYFYLDAGAERCFIEDLPLDTIVNGKYKGEEYDNDKHIYHINPQLGVQITVTEVETQEKVVNTRGIPEGKFTFTSHGAGEHSICLRTNYTGGLVFDAASEDASRYNVLDADYEKEHVKDLAGRVKELNNRLQDIRREQQFQREREIQFRDLSEKTNHRAVWWSLVQIVVLFYMCVWQLRHLRGFFESK</sequence>
<feature type="non-terminal residue" evidence="11">
    <location>
        <position position="1"/>
    </location>
</feature>
<organism evidence="11 12">
    <name type="scientific">Puccinia striiformis</name>
    <dbReference type="NCBI Taxonomy" id="27350"/>
    <lineage>
        <taxon>Eukaryota</taxon>
        <taxon>Fungi</taxon>
        <taxon>Dikarya</taxon>
        <taxon>Basidiomycota</taxon>
        <taxon>Pucciniomycotina</taxon>
        <taxon>Pucciniomycetes</taxon>
        <taxon>Pucciniales</taxon>
        <taxon>Pucciniaceae</taxon>
        <taxon>Puccinia</taxon>
    </lineage>
</organism>
<evidence type="ECO:0000259" key="10">
    <source>
        <dbReference type="PROSITE" id="PS50866"/>
    </source>
</evidence>
<evidence type="ECO:0000256" key="4">
    <source>
        <dbReference type="ARBA" id="ARBA00022729"/>
    </source>
</evidence>
<evidence type="ECO:0000256" key="7">
    <source>
        <dbReference type="RuleBase" id="RU003827"/>
    </source>
</evidence>
<dbReference type="VEuPathDB" id="FungiDB:PSTT_05905"/>
<feature type="coiled-coil region" evidence="8">
    <location>
        <begin position="153"/>
        <end position="180"/>
    </location>
</feature>
<dbReference type="VEuPathDB" id="FungiDB:PSHT_04270"/>
<gene>
    <name evidence="11" type="ORF">PSTT_05905</name>
</gene>
<keyword evidence="12" id="KW-1185">Reference proteome</keyword>
<evidence type="ECO:0000256" key="1">
    <source>
        <dbReference type="ARBA" id="ARBA00004479"/>
    </source>
</evidence>
<dbReference type="Proteomes" id="UP000239156">
    <property type="component" value="Unassembled WGS sequence"/>
</dbReference>
<evidence type="ECO:0000256" key="8">
    <source>
        <dbReference type="SAM" id="Coils"/>
    </source>
</evidence>
<evidence type="ECO:0000256" key="9">
    <source>
        <dbReference type="SAM" id="Phobius"/>
    </source>
</evidence>
<dbReference type="SMART" id="SM01190">
    <property type="entry name" value="EMP24_GP25L"/>
    <property type="match status" value="1"/>
</dbReference>
<comment type="similarity">
    <text evidence="2 7">Belongs to the EMP24/GP25L family.</text>
</comment>
<feature type="domain" description="GOLD" evidence="10">
    <location>
        <begin position="46"/>
        <end position="184"/>
    </location>
</feature>
<reference evidence="11" key="1">
    <citation type="submission" date="2017-12" db="EMBL/GenBank/DDBJ databases">
        <title>Gene loss provides genomic basis for host adaptation in cereal stripe rust fungi.</title>
        <authorList>
            <person name="Xia C."/>
        </authorList>
    </citation>
    <scope>NUCLEOTIDE SEQUENCE [LARGE SCALE GENOMIC DNA]</scope>
    <source>
        <strain evidence="11">93-210</strain>
    </source>
</reference>
<feature type="transmembrane region" description="Helical" evidence="9">
    <location>
        <begin position="20"/>
        <end position="41"/>
    </location>
</feature>
<dbReference type="PANTHER" id="PTHR22811">
    <property type="entry name" value="TRANSMEMBRANE EMP24 DOMAIN-CONTAINING PROTEIN"/>
    <property type="match status" value="1"/>
</dbReference>
<keyword evidence="6 9" id="KW-0472">Membrane</keyword>
<keyword evidence="4" id="KW-0732">Signal</keyword>
<name>A0A2S4VMB3_9BASI</name>
<feature type="non-terminal residue" evidence="11">
    <location>
        <position position="224"/>
    </location>
</feature>
<dbReference type="EMBL" id="PKSL01000044">
    <property type="protein sequence ID" value="POW10666.1"/>
    <property type="molecule type" value="Genomic_DNA"/>
</dbReference>
<accession>A0A2S4VMB3</accession>
<dbReference type="Pfam" id="PF01105">
    <property type="entry name" value="EMP24_GP25L"/>
    <property type="match status" value="1"/>
</dbReference>
<keyword evidence="8" id="KW-0175">Coiled coil</keyword>